<dbReference type="PANTHER" id="PTHR35271">
    <property type="entry name" value="ABC TRANSPORTER, SUBSTRATE-BINDING LIPOPROTEIN-RELATED"/>
    <property type="match status" value="1"/>
</dbReference>
<dbReference type="InterPro" id="IPR007487">
    <property type="entry name" value="ABC_transpt-TYRBP-like"/>
</dbReference>
<dbReference type="AlphaFoldDB" id="A0A2S6HEA7"/>
<sequence>MKIMDFCKVLILLSVFWVSAGFAQPSKVLIVNSDNAVFRYETIASEFKKVLQQNAYQWTEFNLNSHADAEAELKQLIQQENPVLIYCIGTKAYSLARNVASNKKLLFSAAINWRRLDIGEGTYGVANELSSAQEISLLRYFFPTIKTIGLLYNDKFSREYVETIKKDASALGINIINQPINDAQEIGDALNELLPKIDMFWIISDPVVLSSKASVQQIFQAAQQRKKPVYAYSDVFIEQGAVLAISADLATIGRQSASLALMVDKDKVPEGTVQNPAGSTVTLNKCALDALRLNFNQDALDSVNKIVECNK</sequence>
<evidence type="ECO:0000313" key="2">
    <source>
        <dbReference type="Proteomes" id="UP000240010"/>
    </source>
</evidence>
<dbReference type="Proteomes" id="UP000240010">
    <property type="component" value="Unassembled WGS sequence"/>
</dbReference>
<name>A0A2S6HEA7_9GAMM</name>
<comment type="caution">
    <text evidence="1">The sequence shown here is derived from an EMBL/GenBank/DDBJ whole genome shotgun (WGS) entry which is preliminary data.</text>
</comment>
<protein>
    <submittedName>
        <fullName evidence="1">Putative ABC transport system substrate-binding protein</fullName>
    </submittedName>
</protein>
<accession>A0A2S6HEA7</accession>
<gene>
    <name evidence="1" type="ORF">B0F87_105203</name>
</gene>
<organism evidence="1 2">
    <name type="scientific">Methylobacter tundripaludum</name>
    <dbReference type="NCBI Taxonomy" id="173365"/>
    <lineage>
        <taxon>Bacteria</taxon>
        <taxon>Pseudomonadati</taxon>
        <taxon>Pseudomonadota</taxon>
        <taxon>Gammaproteobacteria</taxon>
        <taxon>Methylococcales</taxon>
        <taxon>Methylococcaceae</taxon>
        <taxon>Methylobacter</taxon>
    </lineage>
</organism>
<dbReference type="PANTHER" id="PTHR35271:SF1">
    <property type="entry name" value="ABC TRANSPORTER, SUBSTRATE-BINDING LIPOPROTEIN"/>
    <property type="match status" value="1"/>
</dbReference>
<reference evidence="1 2" key="1">
    <citation type="submission" date="2018-02" db="EMBL/GenBank/DDBJ databases">
        <title>Subsurface microbial communities from deep shales in Ohio and West Virginia, USA.</title>
        <authorList>
            <person name="Wrighton K."/>
        </authorList>
    </citation>
    <scope>NUCLEOTIDE SEQUENCE [LARGE SCALE GENOMIC DNA]</scope>
    <source>
        <strain evidence="1 2">OWC-DMM</strain>
    </source>
</reference>
<dbReference type="EMBL" id="PTIZ01000005">
    <property type="protein sequence ID" value="PPK75731.1"/>
    <property type="molecule type" value="Genomic_DNA"/>
</dbReference>
<dbReference type="Gene3D" id="3.40.50.2300">
    <property type="match status" value="1"/>
</dbReference>
<proteinExistence type="predicted"/>
<dbReference type="Pfam" id="PF04392">
    <property type="entry name" value="ABC_sub_bind"/>
    <property type="match status" value="1"/>
</dbReference>
<dbReference type="RefSeq" id="WP_104428946.1">
    <property type="nucleotide sequence ID" value="NZ_PTIZ01000005.1"/>
</dbReference>
<evidence type="ECO:0000313" key="1">
    <source>
        <dbReference type="EMBL" id="PPK75731.1"/>
    </source>
</evidence>